<gene>
    <name evidence="2" type="ORF">TEA_016349</name>
</gene>
<evidence type="ECO:0000313" key="2">
    <source>
        <dbReference type="EMBL" id="THF99477.1"/>
    </source>
</evidence>
<dbReference type="EMBL" id="SDRB02011945">
    <property type="protein sequence ID" value="THF99477.1"/>
    <property type="molecule type" value="Genomic_DNA"/>
</dbReference>
<evidence type="ECO:0000259" key="1">
    <source>
        <dbReference type="PROSITE" id="PS51819"/>
    </source>
</evidence>
<feature type="domain" description="VOC" evidence="1">
    <location>
        <begin position="13"/>
        <end position="135"/>
    </location>
</feature>
<reference evidence="2 3" key="1">
    <citation type="journal article" date="2018" name="Proc. Natl. Acad. Sci. U.S.A.">
        <title>Draft genome sequence of Camellia sinensis var. sinensis provides insights into the evolution of the tea genome and tea quality.</title>
        <authorList>
            <person name="Wei C."/>
            <person name="Yang H."/>
            <person name="Wang S."/>
            <person name="Zhao J."/>
            <person name="Liu C."/>
            <person name="Gao L."/>
            <person name="Xia E."/>
            <person name="Lu Y."/>
            <person name="Tai Y."/>
            <person name="She G."/>
            <person name="Sun J."/>
            <person name="Cao H."/>
            <person name="Tong W."/>
            <person name="Gao Q."/>
            <person name="Li Y."/>
            <person name="Deng W."/>
            <person name="Jiang X."/>
            <person name="Wang W."/>
            <person name="Chen Q."/>
            <person name="Zhang S."/>
            <person name="Li H."/>
            <person name="Wu J."/>
            <person name="Wang P."/>
            <person name="Li P."/>
            <person name="Shi C."/>
            <person name="Zheng F."/>
            <person name="Jian J."/>
            <person name="Huang B."/>
            <person name="Shan D."/>
            <person name="Shi M."/>
            <person name="Fang C."/>
            <person name="Yue Y."/>
            <person name="Li F."/>
            <person name="Li D."/>
            <person name="Wei S."/>
            <person name="Han B."/>
            <person name="Jiang C."/>
            <person name="Yin Y."/>
            <person name="Xia T."/>
            <person name="Zhang Z."/>
            <person name="Bennetzen J.L."/>
            <person name="Zhao S."/>
            <person name="Wan X."/>
        </authorList>
    </citation>
    <scope>NUCLEOTIDE SEQUENCE [LARGE SCALE GENOMIC DNA]</scope>
    <source>
        <strain evidence="3">cv. Shuchazao</strain>
        <tissue evidence="2">Leaf</tissue>
    </source>
</reference>
<sequence length="172" mass="19774">MKENLENPLRLTSLNHVSLVCRSLEKSIDFYTNVLGFVPVRRPNSFNFDGAWLFSYGIGIHLLQSEDPEHMMKKSKIDPKDNHISFQCEIMAVVEKKLKEMGIECMRQMVEEGGIHVDQLFFHDPDGFMIEICNCDNIPIVPLSGEAVRSCSQVNLQKKMQHQQQQIQVVQP</sequence>
<name>A0A4S4DAD7_CAMSN</name>
<dbReference type="PANTHER" id="PTHR46142">
    <property type="match status" value="1"/>
</dbReference>
<dbReference type="InterPro" id="IPR004360">
    <property type="entry name" value="Glyas_Fos-R_dOase_dom"/>
</dbReference>
<dbReference type="Proteomes" id="UP000306102">
    <property type="component" value="Unassembled WGS sequence"/>
</dbReference>
<organism evidence="2 3">
    <name type="scientific">Camellia sinensis var. sinensis</name>
    <name type="common">China tea</name>
    <dbReference type="NCBI Taxonomy" id="542762"/>
    <lineage>
        <taxon>Eukaryota</taxon>
        <taxon>Viridiplantae</taxon>
        <taxon>Streptophyta</taxon>
        <taxon>Embryophyta</taxon>
        <taxon>Tracheophyta</taxon>
        <taxon>Spermatophyta</taxon>
        <taxon>Magnoliopsida</taxon>
        <taxon>eudicotyledons</taxon>
        <taxon>Gunneridae</taxon>
        <taxon>Pentapetalae</taxon>
        <taxon>asterids</taxon>
        <taxon>Ericales</taxon>
        <taxon>Theaceae</taxon>
        <taxon>Camellia</taxon>
    </lineage>
</organism>
<keyword evidence="3" id="KW-1185">Reference proteome</keyword>
<comment type="caution">
    <text evidence="2">The sequence shown here is derived from an EMBL/GenBank/DDBJ whole genome shotgun (WGS) entry which is preliminary data.</text>
</comment>
<evidence type="ECO:0000313" key="3">
    <source>
        <dbReference type="Proteomes" id="UP000306102"/>
    </source>
</evidence>
<dbReference type="CDD" id="cd07245">
    <property type="entry name" value="VOC_like"/>
    <property type="match status" value="1"/>
</dbReference>
<dbReference type="SUPFAM" id="SSF54593">
    <property type="entry name" value="Glyoxalase/Bleomycin resistance protein/Dihydroxybiphenyl dioxygenase"/>
    <property type="match status" value="1"/>
</dbReference>
<accession>A0A4S4DAD7</accession>
<dbReference type="InterPro" id="IPR037523">
    <property type="entry name" value="VOC_core"/>
</dbReference>
<dbReference type="Pfam" id="PF00903">
    <property type="entry name" value="Glyoxalase"/>
    <property type="match status" value="1"/>
</dbReference>
<dbReference type="PANTHER" id="PTHR46142:SF3">
    <property type="entry name" value="F18B13.24 PROTEIN"/>
    <property type="match status" value="1"/>
</dbReference>
<protein>
    <recommendedName>
        <fullName evidence="1">VOC domain-containing protein</fullName>
    </recommendedName>
</protein>
<dbReference type="Gene3D" id="3.10.180.10">
    <property type="entry name" value="2,3-Dihydroxybiphenyl 1,2-Dioxygenase, domain 1"/>
    <property type="match status" value="1"/>
</dbReference>
<proteinExistence type="predicted"/>
<dbReference type="InterPro" id="IPR029068">
    <property type="entry name" value="Glyas_Bleomycin-R_OHBP_Dase"/>
</dbReference>
<dbReference type="AlphaFoldDB" id="A0A4S4DAD7"/>
<dbReference type="PROSITE" id="PS51819">
    <property type="entry name" value="VOC"/>
    <property type="match status" value="1"/>
</dbReference>